<proteinExistence type="predicted"/>
<feature type="domain" description="DUF220" evidence="2">
    <location>
        <begin position="145"/>
        <end position="219"/>
    </location>
</feature>
<organism evidence="3 4">
    <name type="scientific">Camelina sativa</name>
    <name type="common">False flax</name>
    <name type="synonym">Myagrum sativum</name>
    <dbReference type="NCBI Taxonomy" id="90675"/>
    <lineage>
        <taxon>Eukaryota</taxon>
        <taxon>Viridiplantae</taxon>
        <taxon>Streptophyta</taxon>
        <taxon>Embryophyta</taxon>
        <taxon>Tracheophyta</taxon>
        <taxon>Spermatophyta</taxon>
        <taxon>Magnoliopsida</taxon>
        <taxon>eudicotyledons</taxon>
        <taxon>Gunneridae</taxon>
        <taxon>Pentapetalae</taxon>
        <taxon>rosids</taxon>
        <taxon>malvids</taxon>
        <taxon>Brassicales</taxon>
        <taxon>Brassicaceae</taxon>
        <taxon>Camelineae</taxon>
        <taxon>Camelina</taxon>
    </lineage>
</organism>
<gene>
    <name evidence="4" type="primary">LOC109125132</name>
</gene>
<dbReference type="PANTHER" id="PTHR31385">
    <property type="entry name" value="PUTATIVE (DUF220)-RELATED"/>
    <property type="match status" value="1"/>
</dbReference>
<protein>
    <submittedName>
        <fullName evidence="4">Uncharacterized protein LOC109125132</fullName>
    </submittedName>
</protein>
<dbReference type="RefSeq" id="XP_019099169.1">
    <property type="nucleotide sequence ID" value="XM_019243624.1"/>
</dbReference>
<name>A0ABM1RJI1_CAMSA</name>
<reference evidence="3" key="1">
    <citation type="journal article" date="2014" name="Nat. Commun.">
        <title>The emerging biofuel crop Camelina sativa retains a highly undifferentiated hexaploid genome structure.</title>
        <authorList>
            <person name="Kagale S."/>
            <person name="Koh C."/>
            <person name="Nixon J."/>
            <person name="Bollina V."/>
            <person name="Clarke W.E."/>
            <person name="Tuteja R."/>
            <person name="Spillane C."/>
            <person name="Robinson S.J."/>
            <person name="Links M.G."/>
            <person name="Clarke C."/>
            <person name="Higgins E.E."/>
            <person name="Huebert T."/>
            <person name="Sharpe A.G."/>
            <person name="Parkin I.A."/>
        </authorList>
    </citation>
    <scope>NUCLEOTIDE SEQUENCE [LARGE SCALE GENOMIC DNA]</scope>
    <source>
        <strain evidence="3">cv. DH55</strain>
    </source>
</reference>
<dbReference type="Pfam" id="PF02713">
    <property type="entry name" value="DUF220"/>
    <property type="match status" value="1"/>
</dbReference>
<feature type="region of interest" description="Disordered" evidence="1">
    <location>
        <begin position="1"/>
        <end position="39"/>
    </location>
</feature>
<evidence type="ECO:0000313" key="4">
    <source>
        <dbReference type="RefSeq" id="XP_019099169.1"/>
    </source>
</evidence>
<evidence type="ECO:0000259" key="2">
    <source>
        <dbReference type="Pfam" id="PF02713"/>
    </source>
</evidence>
<dbReference type="InterPro" id="IPR003863">
    <property type="entry name" value="DUF220"/>
</dbReference>
<dbReference type="GeneID" id="109125132"/>
<evidence type="ECO:0000256" key="1">
    <source>
        <dbReference type="SAM" id="MobiDB-lite"/>
    </source>
</evidence>
<reference evidence="4" key="2">
    <citation type="submission" date="2025-08" db="UniProtKB">
        <authorList>
            <consortium name="RefSeq"/>
        </authorList>
    </citation>
    <scope>IDENTIFICATION</scope>
    <source>
        <tissue evidence="4">Leaf</tissue>
    </source>
</reference>
<accession>A0ABM1RJI1</accession>
<evidence type="ECO:0000313" key="3">
    <source>
        <dbReference type="Proteomes" id="UP000694864"/>
    </source>
</evidence>
<keyword evidence="3" id="KW-1185">Reference proteome</keyword>
<dbReference type="Proteomes" id="UP000694864">
    <property type="component" value="Chromosome 3"/>
</dbReference>
<dbReference type="PANTHER" id="PTHR31385:SF3">
    <property type="entry name" value="F5O8.22 PROTEIN"/>
    <property type="match status" value="1"/>
</dbReference>
<sequence>MGIFPGFSLINQNTKQPTKAESKKSGKLKPKSVSETYPEDREELKKQMKLWRASEKKYAWHDYPPKVKVTKFEDLCHLNIQFTIGLPPEAVFDIFTTYENPSYYSMMKKRPILEHRSSKVFSDLRPTEKHVRVEKEAPWRFLWWSGAIPVHLTINESRKDFSAQYMIPDKNSMFMQKFNGKWTIEPWYIDNSRYCKPRLPKNREEYRQCTGGKGLIGSRVTIDQSFKPSCYLNFPPLSWYIRRVTIKTTKALIEDLRLAKTTCGVDRHQT</sequence>